<keyword evidence="2" id="KW-1185">Reference proteome</keyword>
<evidence type="ECO:0000313" key="2">
    <source>
        <dbReference type="Proteomes" id="UP000257109"/>
    </source>
</evidence>
<gene>
    <name evidence="1" type="ORF">CR513_34324</name>
</gene>
<name>A0A371G202_MUCPR</name>
<comment type="caution">
    <text evidence="1">The sequence shown here is derived from an EMBL/GenBank/DDBJ whole genome shotgun (WGS) entry which is preliminary data.</text>
</comment>
<feature type="non-terminal residue" evidence="1">
    <location>
        <position position="1"/>
    </location>
</feature>
<protein>
    <submittedName>
        <fullName evidence="1">Uncharacterized protein</fullName>
    </submittedName>
</protein>
<dbReference type="EMBL" id="QJKJ01006998">
    <property type="protein sequence ID" value="RDX84604.1"/>
    <property type="molecule type" value="Genomic_DNA"/>
</dbReference>
<dbReference type="AlphaFoldDB" id="A0A371G202"/>
<accession>A0A371G202</accession>
<reference evidence="1" key="1">
    <citation type="submission" date="2018-05" db="EMBL/GenBank/DDBJ databases">
        <title>Draft genome of Mucuna pruriens seed.</title>
        <authorList>
            <person name="Nnadi N.E."/>
            <person name="Vos R."/>
            <person name="Hasami M.H."/>
            <person name="Devisetty U.K."/>
            <person name="Aguiy J.C."/>
        </authorList>
    </citation>
    <scope>NUCLEOTIDE SEQUENCE [LARGE SCALE GENOMIC DNA]</scope>
    <source>
        <strain evidence="1">JCA_2017</strain>
    </source>
</reference>
<organism evidence="1 2">
    <name type="scientific">Mucuna pruriens</name>
    <name type="common">Velvet bean</name>
    <name type="synonym">Dolichos pruriens</name>
    <dbReference type="NCBI Taxonomy" id="157652"/>
    <lineage>
        <taxon>Eukaryota</taxon>
        <taxon>Viridiplantae</taxon>
        <taxon>Streptophyta</taxon>
        <taxon>Embryophyta</taxon>
        <taxon>Tracheophyta</taxon>
        <taxon>Spermatophyta</taxon>
        <taxon>Magnoliopsida</taxon>
        <taxon>eudicotyledons</taxon>
        <taxon>Gunneridae</taxon>
        <taxon>Pentapetalae</taxon>
        <taxon>rosids</taxon>
        <taxon>fabids</taxon>
        <taxon>Fabales</taxon>
        <taxon>Fabaceae</taxon>
        <taxon>Papilionoideae</taxon>
        <taxon>50 kb inversion clade</taxon>
        <taxon>NPAAA clade</taxon>
        <taxon>indigoferoid/millettioid clade</taxon>
        <taxon>Phaseoleae</taxon>
        <taxon>Mucuna</taxon>
    </lineage>
</organism>
<dbReference type="Proteomes" id="UP000257109">
    <property type="component" value="Unassembled WGS sequence"/>
</dbReference>
<proteinExistence type="predicted"/>
<evidence type="ECO:0000313" key="1">
    <source>
        <dbReference type="EMBL" id="RDX84604.1"/>
    </source>
</evidence>
<sequence length="109" mass="12390">MEKSIPTHVIPLHHSLTFHTSSSPPFQGMLALKHLQNRIKPQLQFDLKMVGNHEDLRNYGEDPPERMLHYFIVAIGVTDNICCPLVGTNNFEPKPSLINMMQNLANSKD</sequence>